<dbReference type="PANTHER" id="PTHR37984">
    <property type="entry name" value="PROTEIN CBG26694"/>
    <property type="match status" value="1"/>
</dbReference>
<dbReference type="EC" id="3.1.26.4" evidence="2"/>
<dbReference type="InterPro" id="IPR041577">
    <property type="entry name" value="RT_RNaseH_2"/>
</dbReference>
<dbReference type="PANTHER" id="PTHR37984:SF5">
    <property type="entry name" value="PROTEIN NYNRIN-LIKE"/>
    <property type="match status" value="1"/>
</dbReference>
<protein>
    <recommendedName>
        <fullName evidence="2">ribonuclease H</fullName>
        <ecNumber evidence="2">3.1.26.4</ecNumber>
    </recommendedName>
</protein>
<dbReference type="InterPro" id="IPR050951">
    <property type="entry name" value="Retrovirus_Pol_polyprotein"/>
</dbReference>
<evidence type="ECO:0000259" key="4">
    <source>
        <dbReference type="PROSITE" id="PS50878"/>
    </source>
</evidence>
<comment type="caution">
    <text evidence="5">The sequence shown here is derived from an EMBL/GenBank/DDBJ whole genome shotgun (WGS) entry which is preliminary data.</text>
</comment>
<name>A0AAE0UZ21_9TELE</name>
<evidence type="ECO:0000313" key="5">
    <source>
        <dbReference type="EMBL" id="KAK3524119.1"/>
    </source>
</evidence>
<keyword evidence="6" id="KW-1185">Reference proteome</keyword>
<evidence type="ECO:0000256" key="1">
    <source>
        <dbReference type="ARBA" id="ARBA00010879"/>
    </source>
</evidence>
<dbReference type="InterPro" id="IPR000477">
    <property type="entry name" value="RT_dom"/>
</dbReference>
<accession>A0AAE0UZ21</accession>
<organism evidence="5 6">
    <name type="scientific">Hemibagrus guttatus</name>
    <dbReference type="NCBI Taxonomy" id="175788"/>
    <lineage>
        <taxon>Eukaryota</taxon>
        <taxon>Metazoa</taxon>
        <taxon>Chordata</taxon>
        <taxon>Craniata</taxon>
        <taxon>Vertebrata</taxon>
        <taxon>Euteleostomi</taxon>
        <taxon>Actinopterygii</taxon>
        <taxon>Neopterygii</taxon>
        <taxon>Teleostei</taxon>
        <taxon>Ostariophysi</taxon>
        <taxon>Siluriformes</taxon>
        <taxon>Bagridae</taxon>
        <taxon>Hemibagrus</taxon>
    </lineage>
</organism>
<evidence type="ECO:0000256" key="2">
    <source>
        <dbReference type="ARBA" id="ARBA00012180"/>
    </source>
</evidence>
<dbReference type="GO" id="GO:0004523">
    <property type="term" value="F:RNA-DNA hybrid ribonuclease activity"/>
    <property type="evidence" value="ECO:0007669"/>
    <property type="project" value="UniProtKB-EC"/>
</dbReference>
<dbReference type="Gene3D" id="3.10.20.370">
    <property type="match status" value="1"/>
</dbReference>
<comment type="similarity">
    <text evidence="1">Belongs to the beta type-B retroviral polymerase family. HERV class-II K(HML-2) pol subfamily.</text>
</comment>
<feature type="domain" description="Reverse transcriptase" evidence="4">
    <location>
        <begin position="1"/>
        <end position="65"/>
    </location>
</feature>
<evidence type="ECO:0000256" key="3">
    <source>
        <dbReference type="ARBA" id="ARBA00023268"/>
    </source>
</evidence>
<dbReference type="SUPFAM" id="SSF56672">
    <property type="entry name" value="DNA/RNA polymerases"/>
    <property type="match status" value="1"/>
</dbReference>
<dbReference type="AlphaFoldDB" id="A0AAE0UZ21"/>
<sequence length="213" mass="24855">MRYFRKFLINVIGYIDDIMVYSASFKEHVRHVRTVLSHLQRNRLYVKQEKCEFHCNNVMFLGYVISPQWRWRWTNLRSKLSRGGQNPLRGIRHAKTELHFGPILGHPDPDQPFIVEVDVSSCKVGAVLSQRYGTPSKLHPCAFYSRKLTLVETNYDVGKKELLVPLSIKAALEEWRHWLEGACHPFLVLTDQNMEYLKGAKRLNSRKVGAVLY</sequence>
<proteinExistence type="inferred from homology"/>
<dbReference type="Pfam" id="PF17919">
    <property type="entry name" value="RT_RNaseH_2"/>
    <property type="match status" value="1"/>
</dbReference>
<dbReference type="InterPro" id="IPR043128">
    <property type="entry name" value="Rev_trsase/Diguanyl_cyclase"/>
</dbReference>
<dbReference type="Proteomes" id="UP001274896">
    <property type="component" value="Unassembled WGS sequence"/>
</dbReference>
<dbReference type="InterPro" id="IPR043502">
    <property type="entry name" value="DNA/RNA_pol_sf"/>
</dbReference>
<keyword evidence="3" id="KW-0511">Multifunctional enzyme</keyword>
<gene>
    <name evidence="5" type="ORF">QTP70_017974</name>
</gene>
<dbReference type="EMBL" id="JAUCMX010000014">
    <property type="protein sequence ID" value="KAK3524119.1"/>
    <property type="molecule type" value="Genomic_DNA"/>
</dbReference>
<dbReference type="Pfam" id="PF00078">
    <property type="entry name" value="RVT_1"/>
    <property type="match status" value="1"/>
</dbReference>
<evidence type="ECO:0000313" key="6">
    <source>
        <dbReference type="Proteomes" id="UP001274896"/>
    </source>
</evidence>
<dbReference type="Gene3D" id="3.30.70.270">
    <property type="match status" value="1"/>
</dbReference>
<reference evidence="5" key="1">
    <citation type="submission" date="2023-06" db="EMBL/GenBank/DDBJ databases">
        <title>Male Hemibagrus guttatus genome.</title>
        <authorList>
            <person name="Bian C."/>
        </authorList>
    </citation>
    <scope>NUCLEOTIDE SEQUENCE</scope>
    <source>
        <strain evidence="5">Male_cb2023</strain>
        <tissue evidence="5">Muscle</tissue>
    </source>
</reference>
<dbReference type="PROSITE" id="PS50878">
    <property type="entry name" value="RT_POL"/>
    <property type="match status" value="1"/>
</dbReference>